<dbReference type="NCBIfam" id="TIGR02548">
    <property type="entry name" value="casB_cse2"/>
    <property type="match status" value="1"/>
</dbReference>
<dbReference type="Gene3D" id="1.10.520.40">
    <property type="entry name" value="CRISPR-associated protein Cse2"/>
    <property type="match status" value="1"/>
</dbReference>
<dbReference type="AlphaFoldDB" id="W9UZK5"/>
<evidence type="ECO:0000313" key="2">
    <source>
        <dbReference type="Proteomes" id="UP000019464"/>
    </source>
</evidence>
<dbReference type="RefSeq" id="WP_036506263.1">
    <property type="nucleotide sequence ID" value="NZ_AONB01000001.1"/>
</dbReference>
<dbReference type="STRING" id="1229521.D791_00018"/>
<accession>W9UZK5</accession>
<dbReference type="Proteomes" id="UP000019464">
    <property type="component" value="Unassembled WGS sequence"/>
</dbReference>
<sequence>MSSTTEKKERREKALSVVERWWMQMALSQEELKAKNLHKAPTRYRAELRRCENADAAMLTEAFRDLWLHLPEEISQEKQYNIQAYATIAAVLSHITKSDTKRFAASLGSIDTKTDKPVVSELRLQQLQAAKDPDVFFRRLHRLVKQLKGVVNPRELASDILDWFDEHYGHVTTRRADKRVAVRWALDYFGAQSRKVSQSTVD</sequence>
<dbReference type="InterPro" id="IPR038287">
    <property type="entry name" value="Cse2_sf"/>
</dbReference>
<dbReference type="OrthoDB" id="5572740at2"/>
<dbReference type="InterPro" id="IPR013382">
    <property type="entry name" value="CRISPR-assoc_prot_Cse2"/>
</dbReference>
<dbReference type="CDD" id="cd09731">
    <property type="entry name" value="Cse2_I-E"/>
    <property type="match status" value="1"/>
</dbReference>
<dbReference type="EMBL" id="AONB01000001">
    <property type="protein sequence ID" value="EXJ12678.1"/>
    <property type="molecule type" value="Genomic_DNA"/>
</dbReference>
<reference evidence="1 2" key="2">
    <citation type="journal article" date="2015" name="Syst. Appl. Microbiol.">
        <title>Nitrincola nitratireducens sp. nov. isolated from a haloalkaline crater lake.</title>
        <authorList>
            <person name="Singh A."/>
            <person name="Vaidya B."/>
            <person name="Tanuku N.R."/>
            <person name="Pinnaka A.K."/>
        </authorList>
    </citation>
    <scope>NUCLEOTIDE SEQUENCE [LARGE SCALE GENOMIC DNA]</scope>
    <source>
        <strain evidence="1 2">AK23</strain>
    </source>
</reference>
<comment type="caution">
    <text evidence="1">The sequence shown here is derived from an EMBL/GenBank/DDBJ whole genome shotgun (WGS) entry which is preliminary data.</text>
</comment>
<evidence type="ECO:0000313" key="1">
    <source>
        <dbReference type="EMBL" id="EXJ12678.1"/>
    </source>
</evidence>
<organism evidence="1 2">
    <name type="scientific">Nitrincola nitratireducens</name>
    <dbReference type="NCBI Taxonomy" id="1229521"/>
    <lineage>
        <taxon>Bacteria</taxon>
        <taxon>Pseudomonadati</taxon>
        <taxon>Pseudomonadota</taxon>
        <taxon>Gammaproteobacteria</taxon>
        <taxon>Oceanospirillales</taxon>
        <taxon>Oceanospirillaceae</taxon>
        <taxon>Nitrincola</taxon>
    </lineage>
</organism>
<dbReference type="Pfam" id="PF09485">
    <property type="entry name" value="CRISPR_Cse2"/>
    <property type="match status" value="1"/>
</dbReference>
<keyword evidence="2" id="KW-1185">Reference proteome</keyword>
<reference evidence="2" key="1">
    <citation type="submission" date="2012-11" db="EMBL/GenBank/DDBJ databases">
        <authorList>
            <person name="Singh A."/>
            <person name="Pinnaka A.K."/>
            <person name="Vaidya B."/>
        </authorList>
    </citation>
    <scope>NUCLEOTIDE SEQUENCE [LARGE SCALE GENOMIC DNA]</scope>
    <source>
        <strain evidence="2">AK23</strain>
    </source>
</reference>
<protein>
    <submittedName>
        <fullName evidence="1">CRISPR associated protein CasB/Cse2</fullName>
    </submittedName>
</protein>
<gene>
    <name evidence="1" type="ORF">D791_00018</name>
</gene>
<proteinExistence type="predicted"/>
<name>W9UZK5_9GAMM</name>